<keyword evidence="1" id="KW-0812">Transmembrane</keyword>
<evidence type="ECO:0000313" key="2">
    <source>
        <dbReference type="EMBL" id="RYU93202.1"/>
    </source>
</evidence>
<name>A0A4Q5LUB4_9BACT</name>
<dbReference type="RefSeq" id="WP_130023656.1">
    <property type="nucleotide sequence ID" value="NZ_SEWF01000052.1"/>
</dbReference>
<keyword evidence="1" id="KW-1133">Transmembrane helix</keyword>
<protein>
    <submittedName>
        <fullName evidence="2">Uncharacterized protein</fullName>
    </submittedName>
</protein>
<organism evidence="2 3">
    <name type="scientific">Emticicia agri</name>
    <dbReference type="NCBI Taxonomy" id="2492393"/>
    <lineage>
        <taxon>Bacteria</taxon>
        <taxon>Pseudomonadati</taxon>
        <taxon>Bacteroidota</taxon>
        <taxon>Cytophagia</taxon>
        <taxon>Cytophagales</taxon>
        <taxon>Leadbetterellaceae</taxon>
        <taxon>Emticicia</taxon>
    </lineage>
</organism>
<comment type="caution">
    <text evidence="2">The sequence shown here is derived from an EMBL/GenBank/DDBJ whole genome shotgun (WGS) entry which is preliminary data.</text>
</comment>
<reference evidence="2 3" key="1">
    <citation type="submission" date="2019-02" db="EMBL/GenBank/DDBJ databases">
        <title>Bacterial novel species Emticicia sp. 17J42-9 isolated from soil.</title>
        <authorList>
            <person name="Jung H.-Y."/>
        </authorList>
    </citation>
    <scope>NUCLEOTIDE SEQUENCE [LARGE SCALE GENOMIC DNA]</scope>
    <source>
        <strain evidence="2 3">17J42-9</strain>
    </source>
</reference>
<dbReference type="AlphaFoldDB" id="A0A4Q5LUB4"/>
<evidence type="ECO:0000313" key="3">
    <source>
        <dbReference type="Proteomes" id="UP000293162"/>
    </source>
</evidence>
<dbReference type="EMBL" id="SEWF01000052">
    <property type="protein sequence ID" value="RYU93202.1"/>
    <property type="molecule type" value="Genomic_DNA"/>
</dbReference>
<keyword evidence="3" id="KW-1185">Reference proteome</keyword>
<accession>A0A4Q5LUB4</accession>
<feature type="transmembrane region" description="Helical" evidence="1">
    <location>
        <begin position="160"/>
        <end position="186"/>
    </location>
</feature>
<sequence>MAMIEKVFSVNGNKIASLLVGEEALMFSSQTFDTVAKFQEAWEKKLSLATKLEIKYSHIKSVKKEDNEGSIRINYSGLTGFLGDCEFSFPNSNDYAQFFTYLEREKYFTRHYGTLTSFKAVRNYLIGLVASIAITIIFYYEAIDIANGTAREPSSGKARLFNLILEFIGPIGVLITGGLISCYLVYITWKRFATPPNEVKFLPPR</sequence>
<feature type="transmembrane region" description="Helical" evidence="1">
    <location>
        <begin position="120"/>
        <end position="140"/>
    </location>
</feature>
<dbReference type="Proteomes" id="UP000293162">
    <property type="component" value="Unassembled WGS sequence"/>
</dbReference>
<proteinExistence type="predicted"/>
<dbReference type="OrthoDB" id="677828at2"/>
<gene>
    <name evidence="2" type="ORF">EWM59_23290</name>
</gene>
<keyword evidence="1" id="KW-0472">Membrane</keyword>
<evidence type="ECO:0000256" key="1">
    <source>
        <dbReference type="SAM" id="Phobius"/>
    </source>
</evidence>